<organism evidence="2 3">
    <name type="scientific">Blomia tropicalis</name>
    <name type="common">Mite</name>
    <dbReference type="NCBI Taxonomy" id="40697"/>
    <lineage>
        <taxon>Eukaryota</taxon>
        <taxon>Metazoa</taxon>
        <taxon>Ecdysozoa</taxon>
        <taxon>Arthropoda</taxon>
        <taxon>Chelicerata</taxon>
        <taxon>Arachnida</taxon>
        <taxon>Acari</taxon>
        <taxon>Acariformes</taxon>
        <taxon>Sarcoptiformes</taxon>
        <taxon>Astigmata</taxon>
        <taxon>Glycyphagoidea</taxon>
        <taxon>Echimyopodidae</taxon>
        <taxon>Blomia</taxon>
    </lineage>
</organism>
<proteinExistence type="predicted"/>
<protein>
    <submittedName>
        <fullName evidence="2">Uncharacterized protein</fullName>
    </submittedName>
</protein>
<dbReference type="Proteomes" id="UP001142055">
    <property type="component" value="Chromosome 2"/>
</dbReference>
<keyword evidence="1" id="KW-0732">Signal</keyword>
<name>A0A9Q0M5W1_BLOTA</name>
<feature type="signal peptide" evidence="1">
    <location>
        <begin position="1"/>
        <end position="15"/>
    </location>
</feature>
<dbReference type="EMBL" id="JAPWDV010000002">
    <property type="protein sequence ID" value="KAJ6219193.1"/>
    <property type="molecule type" value="Genomic_DNA"/>
</dbReference>
<dbReference type="OMA" id="PITQSKY"/>
<evidence type="ECO:0000313" key="3">
    <source>
        <dbReference type="Proteomes" id="UP001142055"/>
    </source>
</evidence>
<comment type="caution">
    <text evidence="2">The sequence shown here is derived from an EMBL/GenBank/DDBJ whole genome shotgun (WGS) entry which is preliminary data.</text>
</comment>
<feature type="chain" id="PRO_5040161961" evidence="1">
    <location>
        <begin position="16"/>
        <end position="158"/>
    </location>
</feature>
<dbReference type="AlphaFoldDB" id="A0A9Q0M5W1"/>
<keyword evidence="3" id="KW-1185">Reference proteome</keyword>
<sequence>MKFFIVAALISVAAAVPYDGHGLAYEHAPLVHAPVVHHPATVVTTHAKTYYAPITQTKYGSQVNHLVNSPPPIIKEVPQPYEVPVPYAVPVKRPVPVMVPRPVYVDVPRKVGVPMVVQAAPLVTKSVVHAAPVHAPLAHGYAGHGYAGHGYAGHGFGY</sequence>
<gene>
    <name evidence="2" type="ORF">RDWZM_005005</name>
</gene>
<reference evidence="2" key="1">
    <citation type="submission" date="2022-12" db="EMBL/GenBank/DDBJ databases">
        <title>Genome assemblies of Blomia tropicalis.</title>
        <authorList>
            <person name="Cui Y."/>
        </authorList>
    </citation>
    <scope>NUCLEOTIDE SEQUENCE</scope>
    <source>
        <tissue evidence="2">Adult mites</tissue>
    </source>
</reference>
<accession>A0A9Q0M5W1</accession>
<evidence type="ECO:0000256" key="1">
    <source>
        <dbReference type="SAM" id="SignalP"/>
    </source>
</evidence>
<evidence type="ECO:0000313" key="2">
    <source>
        <dbReference type="EMBL" id="KAJ6219193.1"/>
    </source>
</evidence>